<comment type="cofactor">
    <cofactor evidence="2">
        <name>Mg(2+)</name>
        <dbReference type="ChEBI" id="CHEBI:18420"/>
    </cofactor>
</comment>
<feature type="transmembrane region" description="Helical" evidence="18">
    <location>
        <begin position="146"/>
        <end position="167"/>
    </location>
</feature>
<keyword evidence="13 16" id="KW-0472">Membrane</keyword>
<comment type="catalytic activity">
    <reaction evidence="16">
        <text>a CDP-1,2-diacyl-sn-glycerol + myo-inositol = a 1,2-diacyl-sn-glycero-3-phospho-(1D-myo-inositol) + CMP + H(+)</text>
        <dbReference type="Rhea" id="RHEA:11580"/>
        <dbReference type="ChEBI" id="CHEBI:15378"/>
        <dbReference type="ChEBI" id="CHEBI:17268"/>
        <dbReference type="ChEBI" id="CHEBI:57880"/>
        <dbReference type="ChEBI" id="CHEBI:58332"/>
        <dbReference type="ChEBI" id="CHEBI:60377"/>
        <dbReference type="EC" id="2.7.8.11"/>
    </reaction>
</comment>
<dbReference type="InterPro" id="IPR014387">
    <property type="entry name" value="CDP_diag_ino_3_P_euk"/>
</dbReference>
<keyword evidence="11 18" id="KW-1133">Transmembrane helix</keyword>
<evidence type="ECO:0000256" key="3">
    <source>
        <dbReference type="ARBA" id="ARBA00004141"/>
    </source>
</evidence>
<feature type="transmembrane region" description="Helical" evidence="18">
    <location>
        <begin position="78"/>
        <end position="96"/>
    </location>
</feature>
<dbReference type="PROSITE" id="PS00379">
    <property type="entry name" value="CDP_ALCOHOL_P_TRANSF"/>
    <property type="match status" value="1"/>
</dbReference>
<evidence type="ECO:0000256" key="16">
    <source>
        <dbReference type="PIRNR" id="PIRNR000848"/>
    </source>
</evidence>
<evidence type="ECO:0000256" key="15">
    <source>
        <dbReference type="ARBA" id="ARBA00023264"/>
    </source>
</evidence>
<keyword evidence="15 16" id="KW-1208">Phospholipid metabolism</keyword>
<dbReference type="RefSeq" id="XP_014151940.1">
    <property type="nucleotide sequence ID" value="XM_014296465.1"/>
</dbReference>
<dbReference type="EC" id="2.7.8.11" evidence="5 16"/>
<evidence type="ECO:0000256" key="6">
    <source>
        <dbReference type="ARBA" id="ARBA00022516"/>
    </source>
</evidence>
<evidence type="ECO:0000256" key="1">
    <source>
        <dbReference type="ARBA" id="ARBA00001936"/>
    </source>
</evidence>
<evidence type="ECO:0000256" key="2">
    <source>
        <dbReference type="ARBA" id="ARBA00001946"/>
    </source>
</evidence>
<dbReference type="PANTHER" id="PTHR15362:SF4">
    <property type="entry name" value="CDP-DIACYLGLYCEROL--INOSITOL 3-PHOSPHATIDYLTRANSFERASE"/>
    <property type="match status" value="1"/>
</dbReference>
<evidence type="ECO:0000256" key="18">
    <source>
        <dbReference type="SAM" id="Phobius"/>
    </source>
</evidence>
<evidence type="ECO:0000256" key="12">
    <source>
        <dbReference type="ARBA" id="ARBA00023098"/>
    </source>
</evidence>
<evidence type="ECO:0000313" key="20">
    <source>
        <dbReference type="Proteomes" id="UP000054560"/>
    </source>
</evidence>
<dbReference type="STRING" id="667725.A0A0L0FPY0"/>
<dbReference type="InterPro" id="IPR048254">
    <property type="entry name" value="CDP_ALCOHOL_P_TRANSF_CS"/>
</dbReference>
<dbReference type="Proteomes" id="UP000054560">
    <property type="component" value="Unassembled WGS sequence"/>
</dbReference>
<reference evidence="19 20" key="1">
    <citation type="submission" date="2011-02" db="EMBL/GenBank/DDBJ databases">
        <title>The Genome Sequence of Sphaeroforma arctica JP610.</title>
        <authorList>
            <consortium name="The Broad Institute Genome Sequencing Platform"/>
            <person name="Russ C."/>
            <person name="Cuomo C."/>
            <person name="Young S.K."/>
            <person name="Zeng Q."/>
            <person name="Gargeya S."/>
            <person name="Alvarado L."/>
            <person name="Berlin A."/>
            <person name="Chapman S.B."/>
            <person name="Chen Z."/>
            <person name="Freedman E."/>
            <person name="Gellesch M."/>
            <person name="Goldberg J."/>
            <person name="Griggs A."/>
            <person name="Gujja S."/>
            <person name="Heilman E."/>
            <person name="Heiman D."/>
            <person name="Howarth C."/>
            <person name="Mehta T."/>
            <person name="Neiman D."/>
            <person name="Pearson M."/>
            <person name="Roberts A."/>
            <person name="Saif S."/>
            <person name="Shea T."/>
            <person name="Shenoy N."/>
            <person name="Sisk P."/>
            <person name="Stolte C."/>
            <person name="Sykes S."/>
            <person name="White J."/>
            <person name="Yandava C."/>
            <person name="Burger G."/>
            <person name="Gray M.W."/>
            <person name="Holland P.W.H."/>
            <person name="King N."/>
            <person name="Lang F.B.F."/>
            <person name="Roger A.J."/>
            <person name="Ruiz-Trillo I."/>
            <person name="Haas B."/>
            <person name="Nusbaum C."/>
            <person name="Birren B."/>
        </authorList>
    </citation>
    <scope>NUCLEOTIDE SEQUENCE [LARGE SCALE GENOMIC DNA]</scope>
    <source>
        <strain evidence="19 20">JP610</strain>
    </source>
</reference>
<dbReference type="AlphaFoldDB" id="A0A0L0FPY0"/>
<dbReference type="GO" id="GO:0003881">
    <property type="term" value="F:CDP-diacylglycerol-inositol 3-phosphatidyltransferase activity"/>
    <property type="evidence" value="ECO:0007669"/>
    <property type="project" value="UniProtKB-UniRule"/>
</dbReference>
<evidence type="ECO:0000256" key="11">
    <source>
        <dbReference type="ARBA" id="ARBA00022989"/>
    </source>
</evidence>
<dbReference type="PIRSF" id="PIRSF000848">
    <property type="entry name" value="CDP_diag_ino_3_P"/>
    <property type="match status" value="1"/>
</dbReference>
<evidence type="ECO:0000313" key="19">
    <source>
        <dbReference type="EMBL" id="KNC78038.1"/>
    </source>
</evidence>
<evidence type="ECO:0000256" key="8">
    <source>
        <dbReference type="ARBA" id="ARBA00022692"/>
    </source>
</evidence>
<dbReference type="GO" id="GO:0005794">
    <property type="term" value="C:Golgi apparatus"/>
    <property type="evidence" value="ECO:0007669"/>
    <property type="project" value="TreeGrafter"/>
</dbReference>
<dbReference type="GO" id="GO:0046872">
    <property type="term" value="F:metal ion binding"/>
    <property type="evidence" value="ECO:0007669"/>
    <property type="project" value="UniProtKB-KW"/>
</dbReference>
<keyword evidence="12 16" id="KW-0443">Lipid metabolism</keyword>
<dbReference type="Pfam" id="PF01066">
    <property type="entry name" value="CDP-OH_P_transf"/>
    <property type="match status" value="1"/>
</dbReference>
<feature type="transmembrane region" description="Helical" evidence="18">
    <location>
        <begin position="179"/>
        <end position="198"/>
    </location>
</feature>
<dbReference type="GO" id="GO:0016020">
    <property type="term" value="C:membrane"/>
    <property type="evidence" value="ECO:0007669"/>
    <property type="project" value="UniProtKB-SubCell"/>
</dbReference>
<feature type="transmembrane region" description="Helical" evidence="18">
    <location>
        <begin position="102"/>
        <end position="125"/>
    </location>
</feature>
<keyword evidence="20" id="KW-1185">Reference proteome</keyword>
<keyword evidence="9" id="KW-0479">Metal-binding</keyword>
<comment type="cofactor">
    <cofactor evidence="1">
        <name>Mn(2+)</name>
        <dbReference type="ChEBI" id="CHEBI:29035"/>
    </cofactor>
</comment>
<keyword evidence="14 16" id="KW-0594">Phospholipid biosynthesis</keyword>
<dbReference type="eggNOG" id="KOG3240">
    <property type="taxonomic scope" value="Eukaryota"/>
</dbReference>
<dbReference type="PANTHER" id="PTHR15362">
    <property type="entry name" value="PHOSPHATIDYLINOSITOL SYNTHASE"/>
    <property type="match status" value="1"/>
</dbReference>
<evidence type="ECO:0000256" key="17">
    <source>
        <dbReference type="RuleBase" id="RU003750"/>
    </source>
</evidence>
<comment type="subcellular location">
    <subcellularLocation>
        <location evidence="3">Membrane</location>
        <topology evidence="3">Multi-pass membrane protein</topology>
    </subcellularLocation>
</comment>
<gene>
    <name evidence="19" type="ORF">SARC_09513</name>
</gene>
<keyword evidence="7 16" id="KW-0808">Transferase</keyword>
<evidence type="ECO:0000256" key="5">
    <source>
        <dbReference type="ARBA" id="ARBA00013212"/>
    </source>
</evidence>
<evidence type="ECO:0000256" key="9">
    <source>
        <dbReference type="ARBA" id="ARBA00022723"/>
    </source>
</evidence>
<dbReference type="GO" id="GO:0006661">
    <property type="term" value="P:phosphatidylinositol biosynthetic process"/>
    <property type="evidence" value="ECO:0007669"/>
    <property type="project" value="TreeGrafter"/>
</dbReference>
<dbReference type="OrthoDB" id="10251079at2759"/>
<protein>
    <recommendedName>
        <fullName evidence="5 16">CDP-diacylglycerol--inositol 3-phosphatidyltransferase</fullName>
        <ecNumber evidence="5 16">2.7.8.11</ecNumber>
    </recommendedName>
</protein>
<feature type="transmembrane region" description="Helical" evidence="18">
    <location>
        <begin position="12"/>
        <end position="33"/>
    </location>
</feature>
<dbReference type="Gene3D" id="1.20.120.1760">
    <property type="match status" value="1"/>
</dbReference>
<sequence>MGDSQAQENIYLFYPNLIGFARIFLALGAFWFAEVDPFATFWLYALSCFLDAFDGLAARHFDQSTLLGAALDMLTDRCATTLMLVQLACMYGAQLGRREITFTFQCLIALDIVSHWMVMLVTSITGAKSHKDQNQPLLRLYYYKPILFTMCAANDGFFVCLYMLWFSEGIEVPYTDGMGLYRVLLYACAPLCVLKQLLNVIQLLQATSDLAAIDLKRRADARALKKN</sequence>
<keyword evidence="6 16" id="KW-0444">Lipid biosynthesis</keyword>
<accession>A0A0L0FPY0</accession>
<keyword evidence="10" id="KW-0460">Magnesium</keyword>
<evidence type="ECO:0000256" key="14">
    <source>
        <dbReference type="ARBA" id="ARBA00023209"/>
    </source>
</evidence>
<dbReference type="InterPro" id="IPR000462">
    <property type="entry name" value="CDP-OH_P_trans"/>
</dbReference>
<keyword evidence="8 18" id="KW-0812">Transmembrane</keyword>
<organism evidence="19 20">
    <name type="scientific">Sphaeroforma arctica JP610</name>
    <dbReference type="NCBI Taxonomy" id="667725"/>
    <lineage>
        <taxon>Eukaryota</taxon>
        <taxon>Ichthyosporea</taxon>
        <taxon>Ichthyophonida</taxon>
        <taxon>Sphaeroforma</taxon>
    </lineage>
</organism>
<dbReference type="EMBL" id="KQ242572">
    <property type="protein sequence ID" value="KNC78038.1"/>
    <property type="molecule type" value="Genomic_DNA"/>
</dbReference>
<feature type="transmembrane region" description="Helical" evidence="18">
    <location>
        <begin position="39"/>
        <end position="57"/>
    </location>
</feature>
<evidence type="ECO:0000256" key="10">
    <source>
        <dbReference type="ARBA" id="ARBA00022842"/>
    </source>
</evidence>
<comment type="similarity">
    <text evidence="4 16 17">Belongs to the CDP-alcohol phosphatidyltransferase class-I family.</text>
</comment>
<evidence type="ECO:0000256" key="13">
    <source>
        <dbReference type="ARBA" id="ARBA00023136"/>
    </source>
</evidence>
<evidence type="ECO:0000256" key="7">
    <source>
        <dbReference type="ARBA" id="ARBA00022679"/>
    </source>
</evidence>
<dbReference type="GeneID" id="25910017"/>
<proteinExistence type="inferred from homology"/>
<evidence type="ECO:0000256" key="4">
    <source>
        <dbReference type="ARBA" id="ARBA00010441"/>
    </source>
</evidence>
<name>A0A0L0FPY0_9EUKA</name>
<dbReference type="InterPro" id="IPR043130">
    <property type="entry name" value="CDP-OH_PTrfase_TM_dom"/>
</dbReference>